<comment type="similarity">
    <text evidence="1">Belongs to the ATPase alpha/beta chains family.</text>
</comment>
<dbReference type="Pfam" id="PF02874">
    <property type="entry name" value="ATP-synt_ab_N"/>
    <property type="match status" value="1"/>
</dbReference>
<sequence length="149" mass="16871">MRKSLTLFAISLDDYKVLGPVVYADGMVGTAMNELVCVGHNNQNSESNRLKGDFIIIQVYEETTDLLVKDPQNFCGVFVQTLVRNTIWNFQPEIRDEKDLLTLPDLYATLFENSLLQNNDVLPHDVMAKNIIYIAFPSQYSIKGYCVGT</sequence>
<dbReference type="PANTHER" id="PTHR43607">
    <property type="entry name" value="V-TYPE PROTON ATPASE CATALYTIC SUBUNIT A"/>
    <property type="match status" value="1"/>
</dbReference>
<dbReference type="EMBL" id="JBBPBM010000003">
    <property type="protein sequence ID" value="KAK8592865.1"/>
    <property type="molecule type" value="Genomic_DNA"/>
</dbReference>
<dbReference type="InterPro" id="IPR004100">
    <property type="entry name" value="ATPase_F1/V1/A1_a/bsu_N"/>
</dbReference>
<gene>
    <name evidence="9" type="ORF">V6N12_044958</name>
</gene>
<evidence type="ECO:0000256" key="4">
    <source>
        <dbReference type="ARBA" id="ARBA00022781"/>
    </source>
</evidence>
<proteinExistence type="inferred from homology"/>
<keyword evidence="2" id="KW-0813">Transport</keyword>
<keyword evidence="10" id="KW-1185">Reference proteome</keyword>
<reference evidence="9 10" key="1">
    <citation type="journal article" date="2024" name="G3 (Bethesda)">
        <title>Genome assembly of Hibiscus sabdariffa L. provides insights into metabolisms of medicinal natural products.</title>
        <authorList>
            <person name="Kim T."/>
        </authorList>
    </citation>
    <scope>NUCLEOTIDE SEQUENCE [LARGE SCALE GENOMIC DNA]</scope>
    <source>
        <strain evidence="9">TK-2024</strain>
        <tissue evidence="9">Old leaves</tissue>
    </source>
</reference>
<evidence type="ECO:0000313" key="10">
    <source>
        <dbReference type="Proteomes" id="UP001472677"/>
    </source>
</evidence>
<evidence type="ECO:0000256" key="2">
    <source>
        <dbReference type="ARBA" id="ARBA00022448"/>
    </source>
</evidence>
<evidence type="ECO:0000256" key="1">
    <source>
        <dbReference type="ARBA" id="ARBA00008936"/>
    </source>
</evidence>
<protein>
    <recommendedName>
        <fullName evidence="8">ATPase F1/V1/A1 complex alpha/beta subunit N-terminal domain-containing protein</fullName>
    </recommendedName>
</protein>
<keyword evidence="3" id="KW-0547">Nucleotide-binding</keyword>
<keyword evidence="4" id="KW-0375">Hydrogen ion transport</keyword>
<evidence type="ECO:0000256" key="3">
    <source>
        <dbReference type="ARBA" id="ARBA00022741"/>
    </source>
</evidence>
<comment type="caution">
    <text evidence="9">The sequence shown here is derived from an EMBL/GenBank/DDBJ whole genome shotgun (WGS) entry which is preliminary data.</text>
</comment>
<accession>A0ABR2G1C4</accession>
<organism evidence="9 10">
    <name type="scientific">Hibiscus sabdariffa</name>
    <name type="common">roselle</name>
    <dbReference type="NCBI Taxonomy" id="183260"/>
    <lineage>
        <taxon>Eukaryota</taxon>
        <taxon>Viridiplantae</taxon>
        <taxon>Streptophyta</taxon>
        <taxon>Embryophyta</taxon>
        <taxon>Tracheophyta</taxon>
        <taxon>Spermatophyta</taxon>
        <taxon>Magnoliopsida</taxon>
        <taxon>eudicotyledons</taxon>
        <taxon>Gunneridae</taxon>
        <taxon>Pentapetalae</taxon>
        <taxon>rosids</taxon>
        <taxon>malvids</taxon>
        <taxon>Malvales</taxon>
        <taxon>Malvaceae</taxon>
        <taxon>Malvoideae</taxon>
        <taxon>Hibiscus</taxon>
    </lineage>
</organism>
<name>A0ABR2G1C4_9ROSI</name>
<dbReference type="PANTHER" id="PTHR43607:SF1">
    <property type="entry name" value="H(+)-TRANSPORTING TWO-SECTOR ATPASE"/>
    <property type="match status" value="1"/>
</dbReference>
<keyword evidence="7" id="KW-0406">Ion transport</keyword>
<keyword evidence="6" id="KW-1278">Translocase</keyword>
<evidence type="ECO:0000256" key="7">
    <source>
        <dbReference type="ARBA" id="ARBA00023065"/>
    </source>
</evidence>
<dbReference type="Gene3D" id="2.40.30.20">
    <property type="match status" value="1"/>
</dbReference>
<dbReference type="InterPro" id="IPR022878">
    <property type="entry name" value="V-ATPase_asu"/>
</dbReference>
<keyword evidence="5" id="KW-0067">ATP-binding</keyword>
<evidence type="ECO:0000313" key="9">
    <source>
        <dbReference type="EMBL" id="KAK8592865.1"/>
    </source>
</evidence>
<evidence type="ECO:0000256" key="6">
    <source>
        <dbReference type="ARBA" id="ARBA00022967"/>
    </source>
</evidence>
<dbReference type="InterPro" id="IPR023366">
    <property type="entry name" value="ATP_synth_asu-like_sf"/>
</dbReference>
<evidence type="ECO:0000259" key="8">
    <source>
        <dbReference type="Pfam" id="PF02874"/>
    </source>
</evidence>
<dbReference type="Proteomes" id="UP001472677">
    <property type="component" value="Unassembled WGS sequence"/>
</dbReference>
<evidence type="ECO:0000256" key="5">
    <source>
        <dbReference type="ARBA" id="ARBA00022840"/>
    </source>
</evidence>
<feature type="domain" description="ATPase F1/V1/A1 complex alpha/beta subunit N-terminal" evidence="8">
    <location>
        <begin position="16"/>
        <end position="70"/>
    </location>
</feature>